<dbReference type="PANTHER" id="PTHR34118:SF6">
    <property type="entry name" value="PROTEIN CONSERVED ONLY IN THE GREEN LINEAGE 160, CHLOROPLASTIC"/>
    <property type="match status" value="1"/>
</dbReference>
<dbReference type="OrthoDB" id="3700at2759"/>
<accession>A0A087SMD2</accession>
<dbReference type="GeneID" id="23616338"/>
<dbReference type="Pfam" id="PF24763">
    <property type="entry name" value="CGL160_C"/>
    <property type="match status" value="1"/>
</dbReference>
<keyword evidence="9" id="KW-1185">Reference proteome</keyword>
<feature type="transmembrane region" description="Helical" evidence="5">
    <location>
        <begin position="65"/>
        <end position="83"/>
    </location>
</feature>
<evidence type="ECO:0000256" key="5">
    <source>
        <dbReference type="SAM" id="Phobius"/>
    </source>
</evidence>
<dbReference type="EMBL" id="QOKY01000213">
    <property type="protein sequence ID" value="RMZ52150.1"/>
    <property type="molecule type" value="Genomic_DNA"/>
</dbReference>
<evidence type="ECO:0000313" key="8">
    <source>
        <dbReference type="EMBL" id="RMZ52150.1"/>
    </source>
</evidence>
<feature type="domain" description="CGL160/ATPI" evidence="6">
    <location>
        <begin position="27"/>
        <end position="149"/>
    </location>
</feature>
<dbReference type="KEGG" id="apro:F751_4947"/>
<gene>
    <name evidence="8" type="ORF">APUTEX25_001540</name>
    <name evidence="7" type="ORF">F751_4947</name>
</gene>
<sequence length="166" mass="17038">MSYPPCQASLAADASRVRNGEAAAEAARLEQEAYDTMKAAGLVWTLGLSGICLAGTAFVHGSSSAASYAVGAVAGLLYLRALYRTVDGMSPSGSGMAGSMLSQQRLLIPAILILGFNRYETLAAPATGQHLSLLALVGGFFTYKLALVGQQGAELLAKLAKPGDAQ</sequence>
<dbReference type="GO" id="GO:0016020">
    <property type="term" value="C:membrane"/>
    <property type="evidence" value="ECO:0007669"/>
    <property type="project" value="UniProtKB-SubCell"/>
</dbReference>
<proteinExistence type="predicted"/>
<name>A0A087SMD2_AUXPR</name>
<reference evidence="8" key="3">
    <citation type="submission" date="2018-10" db="EMBL/GenBank/DDBJ databases">
        <authorList>
            <person name="Hovde B."/>
            <person name="Zhang X."/>
        </authorList>
    </citation>
    <scope>NUCLEOTIDE SEQUENCE [LARGE SCALE GENOMIC DNA]</scope>
    <source>
        <strain evidence="8">UTEX 25</strain>
    </source>
</reference>
<feature type="transmembrane region" description="Helical" evidence="5">
    <location>
        <begin position="39"/>
        <end position="59"/>
    </location>
</feature>
<evidence type="ECO:0000256" key="1">
    <source>
        <dbReference type="ARBA" id="ARBA00004141"/>
    </source>
</evidence>
<evidence type="ECO:0000313" key="10">
    <source>
        <dbReference type="Proteomes" id="UP000279271"/>
    </source>
</evidence>
<evidence type="ECO:0000313" key="7">
    <source>
        <dbReference type="EMBL" id="KFM26886.1"/>
    </source>
</evidence>
<evidence type="ECO:0000256" key="3">
    <source>
        <dbReference type="ARBA" id="ARBA00022989"/>
    </source>
</evidence>
<keyword evidence="4 5" id="KW-0472">Membrane</keyword>
<dbReference type="Proteomes" id="UP000279271">
    <property type="component" value="Unassembled WGS sequence"/>
</dbReference>
<evidence type="ECO:0000259" key="6">
    <source>
        <dbReference type="Pfam" id="PF24763"/>
    </source>
</evidence>
<evidence type="ECO:0000313" key="9">
    <source>
        <dbReference type="Proteomes" id="UP000028924"/>
    </source>
</evidence>
<dbReference type="EMBL" id="KL662137">
    <property type="protein sequence ID" value="KFM26886.1"/>
    <property type="molecule type" value="Genomic_DNA"/>
</dbReference>
<evidence type="ECO:0000256" key="2">
    <source>
        <dbReference type="ARBA" id="ARBA00022692"/>
    </source>
</evidence>
<protein>
    <recommendedName>
        <fullName evidence="6">CGL160/ATPI domain-containing protein</fullName>
    </recommendedName>
</protein>
<keyword evidence="2 5" id="KW-0812">Transmembrane</keyword>
<evidence type="ECO:0000256" key="4">
    <source>
        <dbReference type="ARBA" id="ARBA00023136"/>
    </source>
</evidence>
<comment type="subcellular location">
    <subcellularLocation>
        <location evidence="1">Membrane</location>
        <topology evidence="1">Multi-pass membrane protein</topology>
    </subcellularLocation>
</comment>
<dbReference type="InterPro" id="IPR056309">
    <property type="entry name" value="CGL160/ATPI_dom"/>
</dbReference>
<dbReference type="Proteomes" id="UP000028924">
    <property type="component" value="Unassembled WGS sequence"/>
</dbReference>
<reference evidence="10" key="2">
    <citation type="journal article" date="2018" name="Algal Res.">
        <title>Characterization of plant carbon substrate utilization by Auxenochlorella protothecoides.</title>
        <authorList>
            <person name="Vogler B.W."/>
            <person name="Starkenburg S.R."/>
            <person name="Sudasinghe N."/>
            <person name="Schambach J.Y."/>
            <person name="Rollin J.A."/>
            <person name="Pattathil S."/>
            <person name="Barry A.N."/>
        </authorList>
    </citation>
    <scope>NUCLEOTIDE SEQUENCE [LARGE SCALE GENOMIC DNA]</scope>
    <source>
        <strain evidence="10">UTEX 25</strain>
    </source>
</reference>
<reference evidence="7 9" key="1">
    <citation type="journal article" date="2014" name="BMC Genomics">
        <title>Oil accumulation mechanisms of the oleaginous microalga Chlorella protothecoides revealed through its genome, transcriptomes, and proteomes.</title>
        <authorList>
            <person name="Gao C."/>
            <person name="Wang Y."/>
            <person name="Shen Y."/>
            <person name="Yan D."/>
            <person name="He X."/>
            <person name="Dai J."/>
            <person name="Wu Q."/>
        </authorList>
    </citation>
    <scope>NUCLEOTIDE SEQUENCE [LARGE SCALE GENOMIC DNA]</scope>
    <source>
        <strain evidence="7 9">0710</strain>
    </source>
</reference>
<reference evidence="8" key="4">
    <citation type="submission" date="2018-11" db="EMBL/GenBank/DDBJ databases">
        <title>Characterization of plant carbon substrate utilization by Auxenochlorella protothecoides.</title>
        <authorList>
            <person name="Vogler B.W."/>
            <person name="Starkenburg S.R."/>
            <person name="Sudasinghe N."/>
            <person name="Schambach J.Y."/>
            <person name="Rollin J.A."/>
            <person name="Pattathil S."/>
            <person name="Barry A.N."/>
        </authorList>
    </citation>
    <scope>NUCLEOTIDE SEQUENCE [LARGE SCALE GENOMIC DNA]</scope>
    <source>
        <strain evidence="8">UTEX 25</strain>
    </source>
</reference>
<organism evidence="7 9">
    <name type="scientific">Auxenochlorella protothecoides</name>
    <name type="common">Green microalga</name>
    <name type="synonym">Chlorella protothecoides</name>
    <dbReference type="NCBI Taxonomy" id="3075"/>
    <lineage>
        <taxon>Eukaryota</taxon>
        <taxon>Viridiplantae</taxon>
        <taxon>Chlorophyta</taxon>
        <taxon>core chlorophytes</taxon>
        <taxon>Trebouxiophyceae</taxon>
        <taxon>Chlorellales</taxon>
        <taxon>Chlorellaceae</taxon>
        <taxon>Auxenochlorella</taxon>
    </lineage>
</organism>
<dbReference type="STRING" id="3075.A0A087SMD2"/>
<dbReference type="RefSeq" id="XP_011399834.1">
    <property type="nucleotide sequence ID" value="XM_011401532.1"/>
</dbReference>
<dbReference type="PANTHER" id="PTHR34118">
    <property type="entry name" value="NF-KAPPA-B INHIBITOR-LIKE PROTEIN-RELATED"/>
    <property type="match status" value="1"/>
</dbReference>
<keyword evidence="3 5" id="KW-1133">Transmembrane helix</keyword>
<dbReference type="AlphaFoldDB" id="A0A087SMD2"/>